<gene>
    <name evidence="1" type="ORF">AG1IA_04048</name>
</gene>
<dbReference type="HOGENOM" id="CLU_2924305_0_0_1"/>
<accession>L8WYT2</accession>
<dbReference type="Proteomes" id="UP000011668">
    <property type="component" value="Unassembled WGS sequence"/>
</dbReference>
<organism evidence="1 2">
    <name type="scientific">Thanatephorus cucumeris (strain AG1-IA)</name>
    <name type="common">Rice sheath blight fungus</name>
    <name type="synonym">Rhizoctonia solani</name>
    <dbReference type="NCBI Taxonomy" id="983506"/>
    <lineage>
        <taxon>Eukaryota</taxon>
        <taxon>Fungi</taxon>
        <taxon>Dikarya</taxon>
        <taxon>Basidiomycota</taxon>
        <taxon>Agaricomycotina</taxon>
        <taxon>Agaricomycetes</taxon>
        <taxon>Cantharellales</taxon>
        <taxon>Ceratobasidiaceae</taxon>
        <taxon>Rhizoctonia</taxon>
        <taxon>Rhizoctonia solani AG-1</taxon>
    </lineage>
</organism>
<name>L8WYT2_THACA</name>
<evidence type="ECO:0000313" key="1">
    <source>
        <dbReference type="EMBL" id="ELU41923.1"/>
    </source>
</evidence>
<sequence>MSLSGPRVKLLSDLSFLVCYRTVSQLKTNRLHKKYQLEAVPDLRSASEGCSRKHRYHYLNH</sequence>
<reference evidence="1 2" key="1">
    <citation type="journal article" date="2013" name="Nat. Commun.">
        <title>The evolution and pathogenic mechanisms of the rice sheath blight pathogen.</title>
        <authorList>
            <person name="Zheng A."/>
            <person name="Lin R."/>
            <person name="Xu L."/>
            <person name="Qin P."/>
            <person name="Tang C."/>
            <person name="Ai P."/>
            <person name="Zhang D."/>
            <person name="Liu Y."/>
            <person name="Sun Z."/>
            <person name="Feng H."/>
            <person name="Wang Y."/>
            <person name="Chen Y."/>
            <person name="Liang X."/>
            <person name="Fu R."/>
            <person name="Li Q."/>
            <person name="Zhang J."/>
            <person name="Yu X."/>
            <person name="Xie Z."/>
            <person name="Ding L."/>
            <person name="Guan P."/>
            <person name="Tang J."/>
            <person name="Liang Y."/>
            <person name="Wang S."/>
            <person name="Deng Q."/>
            <person name="Li S."/>
            <person name="Zhu J."/>
            <person name="Wang L."/>
            <person name="Liu H."/>
            <person name="Li P."/>
        </authorList>
    </citation>
    <scope>NUCLEOTIDE SEQUENCE [LARGE SCALE GENOMIC DNA]</scope>
    <source>
        <strain evidence="2">AG-1 IA</strain>
    </source>
</reference>
<dbReference type="AlphaFoldDB" id="L8WYT2"/>
<evidence type="ECO:0000313" key="2">
    <source>
        <dbReference type="Proteomes" id="UP000011668"/>
    </source>
</evidence>
<dbReference type="EMBL" id="AFRT01000972">
    <property type="protein sequence ID" value="ELU41923.1"/>
    <property type="molecule type" value="Genomic_DNA"/>
</dbReference>
<proteinExistence type="predicted"/>
<keyword evidence="2" id="KW-1185">Reference proteome</keyword>
<comment type="caution">
    <text evidence="1">The sequence shown here is derived from an EMBL/GenBank/DDBJ whole genome shotgun (WGS) entry which is preliminary data.</text>
</comment>
<protein>
    <submittedName>
        <fullName evidence="1">Uncharacterized protein</fullName>
    </submittedName>
</protein>